<name>A0A0C9TJ84_PAXIN</name>
<evidence type="ECO:0000256" key="2">
    <source>
        <dbReference type="SAM" id="Phobius"/>
    </source>
</evidence>
<sequence>MSSYMQKAGVKLFQQHLEQYSPPDPLYEYYTDARGKQRRKKRDTPPGLSARDAKILKSVQRRAHYLDKGFNLCGFRFGWTFIIGIIPGAGDVADATLNYVLVLRKAREADLPGWLVRRMLLNNVVSALSGVVPVVGDVALALYKANSRNAMLLEEFLRIRGEEYLRLQAEKERERAGGQVVESGVSRKDAEQVKPGSGMPDNGGISRAFSSWRGKKQTAPPDDRGRFIEDVHS</sequence>
<dbReference type="Pfam" id="PF13430">
    <property type="entry name" value="DUF4112"/>
    <property type="match status" value="1"/>
</dbReference>
<reference evidence="4" key="2">
    <citation type="submission" date="2015-01" db="EMBL/GenBank/DDBJ databases">
        <title>Evolutionary Origins and Diversification of the Mycorrhizal Mutualists.</title>
        <authorList>
            <consortium name="DOE Joint Genome Institute"/>
            <consortium name="Mycorrhizal Genomics Consortium"/>
            <person name="Kohler A."/>
            <person name="Kuo A."/>
            <person name="Nagy L.G."/>
            <person name="Floudas D."/>
            <person name="Copeland A."/>
            <person name="Barry K.W."/>
            <person name="Cichocki N."/>
            <person name="Veneault-Fourrey C."/>
            <person name="LaButti K."/>
            <person name="Lindquist E.A."/>
            <person name="Lipzen A."/>
            <person name="Lundell T."/>
            <person name="Morin E."/>
            <person name="Murat C."/>
            <person name="Riley R."/>
            <person name="Ohm R."/>
            <person name="Sun H."/>
            <person name="Tunlid A."/>
            <person name="Henrissat B."/>
            <person name="Grigoriev I.V."/>
            <person name="Hibbett D.S."/>
            <person name="Martin F."/>
        </authorList>
    </citation>
    <scope>NUCLEOTIDE SEQUENCE [LARGE SCALE GENOMIC DNA]</scope>
    <source>
        <strain evidence="4">ATCC 200175</strain>
    </source>
</reference>
<proteinExistence type="predicted"/>
<dbReference type="OrthoDB" id="2103474at2759"/>
<dbReference type="EMBL" id="KN819396">
    <property type="protein sequence ID" value="KIJ10798.1"/>
    <property type="molecule type" value="Genomic_DNA"/>
</dbReference>
<keyword evidence="2" id="KW-1133">Transmembrane helix</keyword>
<evidence type="ECO:0000313" key="3">
    <source>
        <dbReference type="EMBL" id="KIJ10798.1"/>
    </source>
</evidence>
<evidence type="ECO:0000256" key="1">
    <source>
        <dbReference type="SAM" id="MobiDB-lite"/>
    </source>
</evidence>
<evidence type="ECO:0000313" key="4">
    <source>
        <dbReference type="Proteomes" id="UP000053647"/>
    </source>
</evidence>
<dbReference type="Proteomes" id="UP000053647">
    <property type="component" value="Unassembled WGS sequence"/>
</dbReference>
<keyword evidence="2" id="KW-0472">Membrane</keyword>
<feature type="transmembrane region" description="Helical" evidence="2">
    <location>
        <begin position="120"/>
        <end position="143"/>
    </location>
</feature>
<dbReference type="HOGENOM" id="CLU_067862_2_1_1"/>
<dbReference type="PANTHER" id="PTHR35519">
    <property type="entry name" value="MEMBRANE PROTEINS"/>
    <property type="match status" value="1"/>
</dbReference>
<feature type="region of interest" description="Disordered" evidence="1">
    <location>
        <begin position="176"/>
        <end position="233"/>
    </location>
</feature>
<evidence type="ECO:0008006" key="5">
    <source>
        <dbReference type="Google" id="ProtNLM"/>
    </source>
</evidence>
<feature type="compositionally biased region" description="Basic and acidic residues" evidence="1">
    <location>
        <begin position="221"/>
        <end position="233"/>
    </location>
</feature>
<dbReference type="AlphaFoldDB" id="A0A0C9TJ84"/>
<dbReference type="InterPro" id="IPR025187">
    <property type="entry name" value="DUF4112"/>
</dbReference>
<gene>
    <name evidence="3" type="ORF">PAXINDRAFT_172068</name>
</gene>
<keyword evidence="4" id="KW-1185">Reference proteome</keyword>
<feature type="transmembrane region" description="Helical" evidence="2">
    <location>
        <begin position="70"/>
        <end position="90"/>
    </location>
</feature>
<dbReference type="PANTHER" id="PTHR35519:SF2">
    <property type="entry name" value="PH DOMAIN PROTEIN"/>
    <property type="match status" value="1"/>
</dbReference>
<organism evidence="3 4">
    <name type="scientific">Paxillus involutus ATCC 200175</name>
    <dbReference type="NCBI Taxonomy" id="664439"/>
    <lineage>
        <taxon>Eukaryota</taxon>
        <taxon>Fungi</taxon>
        <taxon>Dikarya</taxon>
        <taxon>Basidiomycota</taxon>
        <taxon>Agaricomycotina</taxon>
        <taxon>Agaricomycetes</taxon>
        <taxon>Agaricomycetidae</taxon>
        <taxon>Boletales</taxon>
        <taxon>Paxilineae</taxon>
        <taxon>Paxillaceae</taxon>
        <taxon>Paxillus</taxon>
    </lineage>
</organism>
<accession>A0A0C9TJ84</accession>
<reference evidence="3 4" key="1">
    <citation type="submission" date="2014-06" db="EMBL/GenBank/DDBJ databases">
        <authorList>
            <consortium name="DOE Joint Genome Institute"/>
            <person name="Kuo A."/>
            <person name="Kohler A."/>
            <person name="Nagy L.G."/>
            <person name="Floudas D."/>
            <person name="Copeland A."/>
            <person name="Barry K.W."/>
            <person name="Cichocki N."/>
            <person name="Veneault-Fourrey C."/>
            <person name="LaButti K."/>
            <person name="Lindquist E.A."/>
            <person name="Lipzen A."/>
            <person name="Lundell T."/>
            <person name="Morin E."/>
            <person name="Murat C."/>
            <person name="Sun H."/>
            <person name="Tunlid A."/>
            <person name="Henrissat B."/>
            <person name="Grigoriev I.V."/>
            <person name="Hibbett D.S."/>
            <person name="Martin F."/>
            <person name="Nordberg H.P."/>
            <person name="Cantor M.N."/>
            <person name="Hua S.X."/>
        </authorList>
    </citation>
    <scope>NUCLEOTIDE SEQUENCE [LARGE SCALE GENOMIC DNA]</scope>
    <source>
        <strain evidence="3 4">ATCC 200175</strain>
    </source>
</reference>
<keyword evidence="2" id="KW-0812">Transmembrane</keyword>
<protein>
    <recommendedName>
        <fullName evidence="5">PH domain-containing protein</fullName>
    </recommendedName>
</protein>